<dbReference type="InterPro" id="IPR041090">
    <property type="entry name" value="DUF5578"/>
</dbReference>
<dbReference type="PANTHER" id="PTHR34258:SF1">
    <property type="entry name" value="ARMADILLO-LIKE HELICAL DOMAIN CONTAINING PROTEIN 1"/>
    <property type="match status" value="1"/>
</dbReference>
<dbReference type="Proteomes" id="UP000551758">
    <property type="component" value="Unassembled WGS sequence"/>
</dbReference>
<comment type="caution">
    <text evidence="2">The sequence shown here is derived from an EMBL/GenBank/DDBJ whole genome shotgun (WGS) entry which is preliminary data.</text>
</comment>
<dbReference type="PANTHER" id="PTHR34258">
    <property type="entry name" value="ARMADILLO-LIKE HELICAL DOMAIN CONTAINING PROTEIN 1"/>
    <property type="match status" value="1"/>
</dbReference>
<dbReference type="EMBL" id="JACDTQ010001359">
    <property type="protein sequence ID" value="KAF5923247.1"/>
    <property type="molecule type" value="Genomic_DNA"/>
</dbReference>
<keyword evidence="3" id="KW-1185">Reference proteome</keyword>
<reference evidence="2 3" key="1">
    <citation type="journal article" date="2020" name="Mol. Biol. Evol.">
        <title>Interspecific Gene Flow and the Evolution of Specialization in Black and White Rhinoceros.</title>
        <authorList>
            <person name="Moodley Y."/>
            <person name="Westbury M.V."/>
            <person name="Russo I.M."/>
            <person name="Gopalakrishnan S."/>
            <person name="Rakotoarivelo A."/>
            <person name="Olsen R.A."/>
            <person name="Prost S."/>
            <person name="Tunstall T."/>
            <person name="Ryder O.A."/>
            <person name="Dalen L."/>
            <person name="Bruford M.W."/>
        </authorList>
    </citation>
    <scope>NUCLEOTIDE SEQUENCE [LARGE SCALE GENOMIC DNA]</scope>
    <source>
        <strain evidence="2">SBR-YM</strain>
        <tissue evidence="2">Skin</tissue>
    </source>
</reference>
<evidence type="ECO:0000313" key="2">
    <source>
        <dbReference type="EMBL" id="KAF5923247.1"/>
    </source>
</evidence>
<sequence>MLERQASPASLPFPSHRADQGPGQLRRVPGAAQRPRGAADPVGQGDQQTAAQDPPRVLARSNTSLAEELLHLRVVHSLMAAMGNTDHSNSQRQASLTLESNAGDLYMKIDSIQADILAANTVNVTRGEWGASCSSGPGDQDQKAYITHFQKEDMEGKE</sequence>
<accession>A0A7J7F5L9</accession>
<organism evidence="2 3">
    <name type="scientific">Diceros bicornis minor</name>
    <name type="common">South-central black rhinoceros</name>
    <dbReference type="NCBI Taxonomy" id="77932"/>
    <lineage>
        <taxon>Eukaryota</taxon>
        <taxon>Metazoa</taxon>
        <taxon>Chordata</taxon>
        <taxon>Craniata</taxon>
        <taxon>Vertebrata</taxon>
        <taxon>Euteleostomi</taxon>
        <taxon>Mammalia</taxon>
        <taxon>Eutheria</taxon>
        <taxon>Laurasiatheria</taxon>
        <taxon>Perissodactyla</taxon>
        <taxon>Rhinocerotidae</taxon>
        <taxon>Diceros</taxon>
    </lineage>
</organism>
<evidence type="ECO:0000256" key="1">
    <source>
        <dbReference type="SAM" id="MobiDB-lite"/>
    </source>
</evidence>
<gene>
    <name evidence="2" type="ORF">HPG69_012337</name>
</gene>
<proteinExistence type="predicted"/>
<dbReference type="AlphaFoldDB" id="A0A7J7F5L9"/>
<feature type="region of interest" description="Disordered" evidence="1">
    <location>
        <begin position="1"/>
        <end position="56"/>
    </location>
</feature>
<name>A0A7J7F5L9_DICBM</name>
<evidence type="ECO:0000313" key="3">
    <source>
        <dbReference type="Proteomes" id="UP000551758"/>
    </source>
</evidence>
<protein>
    <submittedName>
        <fullName evidence="2">Uncharacterized protein</fullName>
    </submittedName>
</protein>